<evidence type="ECO:0000256" key="1">
    <source>
        <dbReference type="ARBA" id="ARBA00004141"/>
    </source>
</evidence>
<dbReference type="InterPro" id="IPR013057">
    <property type="entry name" value="AA_transpt_TM"/>
</dbReference>
<dbReference type="Pfam" id="PF01490">
    <property type="entry name" value="Aa_trans"/>
    <property type="match status" value="1"/>
</dbReference>
<sequence>MYEFDHFAGENFHAIPTRSIVVPKDLEKRRQVSLAEAEADRVSTRWFVPGQEVQEDEVVIDAPEEKISFSKAVGMLFKAFIASGILFMPSAFKNGGILFSSLVMVLFAGLCLHSFLLLVKCRDLHSGSYGDIGQYLYGRWMRYIVLFAIAISQFGFCW</sequence>
<evidence type="ECO:0000313" key="9">
    <source>
        <dbReference type="Proteomes" id="UP000738325"/>
    </source>
</evidence>
<keyword evidence="5 6" id="KW-0472">Membrane</keyword>
<evidence type="ECO:0000259" key="7">
    <source>
        <dbReference type="Pfam" id="PF01490"/>
    </source>
</evidence>
<protein>
    <submittedName>
        <fullName evidence="8">Neutral amino acid transporter</fullName>
    </submittedName>
</protein>
<evidence type="ECO:0000256" key="4">
    <source>
        <dbReference type="ARBA" id="ARBA00022989"/>
    </source>
</evidence>
<dbReference type="Proteomes" id="UP000738325">
    <property type="component" value="Unassembled WGS sequence"/>
</dbReference>
<dbReference type="GO" id="GO:0015179">
    <property type="term" value="F:L-amino acid transmembrane transporter activity"/>
    <property type="evidence" value="ECO:0007669"/>
    <property type="project" value="TreeGrafter"/>
</dbReference>
<keyword evidence="4 6" id="KW-1133">Transmembrane helix</keyword>
<reference evidence="8" key="1">
    <citation type="journal article" date="2020" name="Fungal Divers.">
        <title>Resolving the Mortierellaceae phylogeny through synthesis of multi-gene phylogenetics and phylogenomics.</title>
        <authorList>
            <person name="Vandepol N."/>
            <person name="Liber J."/>
            <person name="Desiro A."/>
            <person name="Na H."/>
            <person name="Kennedy M."/>
            <person name="Barry K."/>
            <person name="Grigoriev I.V."/>
            <person name="Miller A.N."/>
            <person name="O'Donnell K."/>
            <person name="Stajich J.E."/>
            <person name="Bonito G."/>
        </authorList>
    </citation>
    <scope>NUCLEOTIDE SEQUENCE</scope>
    <source>
        <strain evidence="8">REB-010B</strain>
    </source>
</reference>
<feature type="transmembrane region" description="Helical" evidence="6">
    <location>
        <begin position="140"/>
        <end position="156"/>
    </location>
</feature>
<comment type="similarity">
    <text evidence="2">Belongs to the amino acid/polyamine transporter 2 family.</text>
</comment>
<dbReference type="OrthoDB" id="1684102at2759"/>
<evidence type="ECO:0000256" key="5">
    <source>
        <dbReference type="ARBA" id="ARBA00023136"/>
    </source>
</evidence>
<evidence type="ECO:0000256" key="3">
    <source>
        <dbReference type="ARBA" id="ARBA00022692"/>
    </source>
</evidence>
<feature type="transmembrane region" description="Helical" evidence="6">
    <location>
        <begin position="75"/>
        <end position="92"/>
    </location>
</feature>
<evidence type="ECO:0000256" key="2">
    <source>
        <dbReference type="ARBA" id="ARBA00008066"/>
    </source>
</evidence>
<name>A0A9P6RWX9_9FUNG</name>
<comment type="caution">
    <text evidence="8">The sequence shown here is derived from an EMBL/GenBank/DDBJ whole genome shotgun (WGS) entry which is preliminary data.</text>
</comment>
<dbReference type="AlphaFoldDB" id="A0A9P6RWX9"/>
<gene>
    <name evidence="8" type="primary">AVT3_1</name>
    <name evidence="8" type="ORF">BGZ99_000477</name>
</gene>
<accession>A0A9P6RWX9</accession>
<keyword evidence="3 6" id="KW-0812">Transmembrane</keyword>
<dbReference type="EMBL" id="JAAAIP010000011">
    <property type="protein sequence ID" value="KAG0329742.1"/>
    <property type="molecule type" value="Genomic_DNA"/>
</dbReference>
<feature type="domain" description="Amino acid transporter transmembrane" evidence="7">
    <location>
        <begin position="66"/>
        <end position="157"/>
    </location>
</feature>
<dbReference type="PANTHER" id="PTHR22950">
    <property type="entry name" value="AMINO ACID TRANSPORTER"/>
    <property type="match status" value="1"/>
</dbReference>
<proteinExistence type="inferred from homology"/>
<evidence type="ECO:0000256" key="6">
    <source>
        <dbReference type="SAM" id="Phobius"/>
    </source>
</evidence>
<organism evidence="8 9">
    <name type="scientific">Dissophora globulifera</name>
    <dbReference type="NCBI Taxonomy" id="979702"/>
    <lineage>
        <taxon>Eukaryota</taxon>
        <taxon>Fungi</taxon>
        <taxon>Fungi incertae sedis</taxon>
        <taxon>Mucoromycota</taxon>
        <taxon>Mortierellomycotina</taxon>
        <taxon>Mortierellomycetes</taxon>
        <taxon>Mortierellales</taxon>
        <taxon>Mortierellaceae</taxon>
        <taxon>Dissophora</taxon>
    </lineage>
</organism>
<comment type="subcellular location">
    <subcellularLocation>
        <location evidence="1">Membrane</location>
        <topology evidence="1">Multi-pass membrane protein</topology>
    </subcellularLocation>
</comment>
<feature type="transmembrane region" description="Helical" evidence="6">
    <location>
        <begin position="98"/>
        <end position="119"/>
    </location>
</feature>
<evidence type="ECO:0000313" key="8">
    <source>
        <dbReference type="EMBL" id="KAG0329742.1"/>
    </source>
</evidence>
<dbReference type="PANTHER" id="PTHR22950:SF666">
    <property type="entry name" value="VACUOLAR AMINO ACID TRANSPORTER 4"/>
    <property type="match status" value="1"/>
</dbReference>
<keyword evidence="9" id="KW-1185">Reference proteome</keyword>
<dbReference type="GO" id="GO:0005774">
    <property type="term" value="C:vacuolar membrane"/>
    <property type="evidence" value="ECO:0007669"/>
    <property type="project" value="TreeGrafter"/>
</dbReference>